<dbReference type="STRING" id="268505.A0A2A9PI54"/>
<dbReference type="InterPro" id="IPR029033">
    <property type="entry name" value="His_PPase_superfam"/>
</dbReference>
<protein>
    <recommendedName>
        <fullName evidence="5">Acid phosphatase</fullName>
    </recommendedName>
</protein>
<dbReference type="Gene3D" id="3.40.50.1240">
    <property type="entry name" value="Phosphoglycerate mutase-like"/>
    <property type="match status" value="1"/>
</dbReference>
<evidence type="ECO:0000313" key="3">
    <source>
        <dbReference type="EMBL" id="PFH60563.1"/>
    </source>
</evidence>
<dbReference type="PANTHER" id="PTHR11567">
    <property type="entry name" value="ACID PHOSPHATASE-RELATED"/>
    <property type="match status" value="1"/>
</dbReference>
<feature type="transmembrane region" description="Helical" evidence="1">
    <location>
        <begin position="453"/>
        <end position="476"/>
    </location>
</feature>
<dbReference type="EMBL" id="LAZP02000121">
    <property type="protein sequence ID" value="PFH60563.1"/>
    <property type="molecule type" value="Genomic_DNA"/>
</dbReference>
<feature type="chain" id="PRO_5012947806" description="Acid phosphatase" evidence="2">
    <location>
        <begin position="22"/>
        <end position="572"/>
    </location>
</feature>
<evidence type="ECO:0008006" key="5">
    <source>
        <dbReference type="Google" id="ProtNLM"/>
    </source>
</evidence>
<keyword evidence="1" id="KW-0812">Transmembrane</keyword>
<evidence type="ECO:0000256" key="1">
    <source>
        <dbReference type="SAM" id="Phobius"/>
    </source>
</evidence>
<dbReference type="SUPFAM" id="SSF53254">
    <property type="entry name" value="Phosphoglycerate mutase-like"/>
    <property type="match status" value="1"/>
</dbReference>
<organism evidence="3 4">
    <name type="scientific">Ophiocordyceps unilateralis</name>
    <name type="common">Zombie-ant fungus</name>
    <name type="synonym">Torrubia unilateralis</name>
    <dbReference type="NCBI Taxonomy" id="268505"/>
    <lineage>
        <taxon>Eukaryota</taxon>
        <taxon>Fungi</taxon>
        <taxon>Dikarya</taxon>
        <taxon>Ascomycota</taxon>
        <taxon>Pezizomycotina</taxon>
        <taxon>Sordariomycetes</taxon>
        <taxon>Hypocreomycetidae</taxon>
        <taxon>Hypocreales</taxon>
        <taxon>Ophiocordycipitaceae</taxon>
        <taxon>Ophiocordyceps</taxon>
    </lineage>
</organism>
<reference evidence="3 4" key="1">
    <citation type="journal article" date="2015" name="BMC Genomics">
        <title>Gene expression during zombie ant biting behavior reflects the complexity underlying fungal parasitic behavioral manipulation.</title>
        <authorList>
            <person name="de Bekker C."/>
            <person name="Ohm R.A."/>
            <person name="Loreto R.G."/>
            <person name="Sebastian A."/>
            <person name="Albert I."/>
            <person name="Merrow M."/>
            <person name="Brachmann A."/>
            <person name="Hughes D.P."/>
        </authorList>
    </citation>
    <scope>NUCLEOTIDE SEQUENCE [LARGE SCALE GENOMIC DNA]</scope>
    <source>
        <strain evidence="3 4">SC16a</strain>
    </source>
</reference>
<keyword evidence="1" id="KW-1133">Transmembrane helix</keyword>
<accession>A0A2A9PI54</accession>
<feature type="signal peptide" evidence="2">
    <location>
        <begin position="1"/>
        <end position="21"/>
    </location>
</feature>
<dbReference type="AlphaFoldDB" id="A0A2A9PI54"/>
<comment type="caution">
    <text evidence="3">The sequence shown here is derived from an EMBL/GenBank/DDBJ whole genome shotgun (WGS) entry which is preliminary data.</text>
</comment>
<dbReference type="InterPro" id="IPR050645">
    <property type="entry name" value="Histidine_acid_phosphatase"/>
</dbReference>
<proteinExistence type="predicted"/>
<gene>
    <name evidence="3" type="ORF">XA68_10768</name>
</gene>
<dbReference type="OrthoDB" id="258392at2759"/>
<dbReference type="GO" id="GO:0016791">
    <property type="term" value="F:phosphatase activity"/>
    <property type="evidence" value="ECO:0007669"/>
    <property type="project" value="TreeGrafter"/>
</dbReference>
<sequence length="572" mass="60966">MGLFGLVAALVVALMASRVAAADQVGDGLSVWAVAVYMTHGETTPLLAGHQPVLTPEGAQQMWRQGRAFRRRYLSPGGNSSIPNMSVDAIDNRQLAVASRNKAWVAGGALAFIQGLYPPRENAAPSDLGRNYAAGDRLIDYPLNGYQYPLVQTLSSQDPSSVGLQGDVGCLAWQQEMDTSFLKRQDIGARIEATAGIYEALFSSQPLQGTVPLEQANYVNALEVYNLVNYLYAHNETVFRKLGNAKEVISVLNTLAYSSERDKTGYNGTADDSSAVAANASYADIYSIAGRTLATQLARRLATVVGAGGARGKMTLMFGSSRPLISFLSVAGLLTRQNVASGPLSHLPGPGAALVLEVVSDAGAEDGRSFPRTSDLRVRFSYKPSADANETLTTYPLFGSGLDGATIPYTAFIRHMADRGTTVSQWCHVCHSYLTSPWCAVRPERSSSGNGSAIIAVLGSALVVFVIAFLGVVFCLRKEHTRCDRKKPVFKPFGGFRGAQKGPSDADVDISQGGTREARTGSWEMRQGIGLATSNANAGGIVTRNFSTPSAYRQDDDCASLSGLPVKPRETV</sequence>
<keyword evidence="2" id="KW-0732">Signal</keyword>
<dbReference type="PANTHER" id="PTHR11567:SF127">
    <property type="entry name" value="HISTIDINE ACID PHOSPHATASE"/>
    <property type="match status" value="1"/>
</dbReference>
<reference evidence="3 4" key="2">
    <citation type="journal article" date="2017" name="Sci. Rep.">
        <title>Ant-infecting Ophiocordyceps genomes reveal a high diversity of potential behavioral manipulation genes and a possible major role for enterotoxins.</title>
        <authorList>
            <person name="de Bekker C."/>
            <person name="Ohm R.A."/>
            <person name="Evans H.C."/>
            <person name="Brachmann A."/>
            <person name="Hughes D.P."/>
        </authorList>
    </citation>
    <scope>NUCLEOTIDE SEQUENCE [LARGE SCALE GENOMIC DNA]</scope>
    <source>
        <strain evidence="3 4">SC16a</strain>
    </source>
</reference>
<dbReference type="Proteomes" id="UP000037136">
    <property type="component" value="Unassembled WGS sequence"/>
</dbReference>
<keyword evidence="4" id="KW-1185">Reference proteome</keyword>
<keyword evidence="1" id="KW-0472">Membrane</keyword>
<evidence type="ECO:0000256" key="2">
    <source>
        <dbReference type="SAM" id="SignalP"/>
    </source>
</evidence>
<evidence type="ECO:0000313" key="4">
    <source>
        <dbReference type="Proteomes" id="UP000037136"/>
    </source>
</evidence>
<name>A0A2A9PI54_OPHUN</name>